<gene>
    <name evidence="1" type="ORF">LCGC14_1846730</name>
</gene>
<comment type="caution">
    <text evidence="1">The sequence shown here is derived from an EMBL/GenBank/DDBJ whole genome shotgun (WGS) entry which is preliminary data.</text>
</comment>
<dbReference type="EMBL" id="LAZR01018490">
    <property type="protein sequence ID" value="KKL96214.1"/>
    <property type="molecule type" value="Genomic_DNA"/>
</dbReference>
<sequence length="680" mass="78429">MEEQVKPLSDIRTQRFREIILRNEESYKELSSDEFNKFFNCLKINPLLLDNDYLMDNPWSMFYKRRPPTIHEFLTPKWIGPTGLMIYDHVRETLGTFWDSQSPYRHLILASAIGWGKSFSSTISALYIMTRLSLMINPKDFFGLSEATSIVISLISFSLKKAEQILLQPFFQILKSSSMFKRIMRQEKLEEKQQNEYADKICWTTAGHVGEIQFANDLHIIIASDPAHILGLTLICSILSEISFFIERGISPEMIWRIYNDSKGRVFSRFEHKYFATTILDSSPNDMELSPIDKYIFTGKAQKDPLNYVITSTHWDVFPEKYPEHRKTGKTFLVFRGSGAKPPRIVENESQLKHYGVEEVYKVPIDIKQMFIDNLKKSVKDYCGYPGGSTAKLFDNFDVIENIFSIQLKSVYTSLYAPASSNPENLIWNQIKDDFFIQLAPNKYTFYRNPTEKRYIHCDLAESNDVAGIGIVHPELNTKGDMIIVVDFGIVIIPKNDKINLDAVFYFIEDLHNLGGFDIGKITFDMWQSSALIQRLKRLDYEVDRFSVDKDKNPYYVLASWIKNGRVKSGRNIFLKNNLKSLQEITTDKGKKKIDHVIVQSTVYDDGGDWETSLMGLGAKDLSDSICGATTHCINEYKGVPNYIWDNKITTVKKINKNIEKEIAKSIYDKYSLTVDEVNS</sequence>
<organism evidence="1">
    <name type="scientific">marine sediment metagenome</name>
    <dbReference type="NCBI Taxonomy" id="412755"/>
    <lineage>
        <taxon>unclassified sequences</taxon>
        <taxon>metagenomes</taxon>
        <taxon>ecological metagenomes</taxon>
    </lineage>
</organism>
<reference evidence="1" key="1">
    <citation type="journal article" date="2015" name="Nature">
        <title>Complex archaea that bridge the gap between prokaryotes and eukaryotes.</title>
        <authorList>
            <person name="Spang A."/>
            <person name="Saw J.H."/>
            <person name="Jorgensen S.L."/>
            <person name="Zaremba-Niedzwiedzka K."/>
            <person name="Martijn J."/>
            <person name="Lind A.E."/>
            <person name="van Eijk R."/>
            <person name="Schleper C."/>
            <person name="Guy L."/>
            <person name="Ettema T.J."/>
        </authorList>
    </citation>
    <scope>NUCLEOTIDE SEQUENCE</scope>
</reference>
<proteinExistence type="predicted"/>
<evidence type="ECO:0000313" key="1">
    <source>
        <dbReference type="EMBL" id="KKL96214.1"/>
    </source>
</evidence>
<name>A0A0F9GBI2_9ZZZZ</name>
<protein>
    <submittedName>
        <fullName evidence="1">Uncharacterized protein</fullName>
    </submittedName>
</protein>
<dbReference type="AlphaFoldDB" id="A0A0F9GBI2"/>
<accession>A0A0F9GBI2</accession>
<dbReference type="Gene3D" id="3.30.420.240">
    <property type="match status" value="1"/>
</dbReference>